<feature type="domain" description="TonB-dependent receptor plug" evidence="15">
    <location>
        <begin position="58"/>
        <end position="168"/>
    </location>
</feature>
<dbReference type="CDD" id="cd01347">
    <property type="entry name" value="ligand_gated_channel"/>
    <property type="match status" value="1"/>
</dbReference>
<evidence type="ECO:0000256" key="6">
    <source>
        <dbReference type="ARBA" id="ARBA00022729"/>
    </source>
</evidence>
<dbReference type="SUPFAM" id="SSF56935">
    <property type="entry name" value="Porins"/>
    <property type="match status" value="1"/>
</dbReference>
<dbReference type="OrthoDB" id="9815954at2"/>
<keyword evidence="17" id="KW-1185">Reference proteome</keyword>
<evidence type="ECO:0000256" key="3">
    <source>
        <dbReference type="ARBA" id="ARBA00022448"/>
    </source>
</evidence>
<reference evidence="16 17" key="1">
    <citation type="submission" date="2016-10" db="EMBL/GenBank/DDBJ databases">
        <authorList>
            <person name="de Groot N.N."/>
        </authorList>
    </citation>
    <scope>NUCLEOTIDE SEQUENCE [LARGE SCALE GENOMIC DNA]</scope>
    <source>
        <strain evidence="16">MBHS1</strain>
    </source>
</reference>
<keyword evidence="8 11" id="KW-0472">Membrane</keyword>
<dbReference type="InterPro" id="IPR012910">
    <property type="entry name" value="Plug_dom"/>
</dbReference>
<dbReference type="Gene3D" id="2.40.170.20">
    <property type="entry name" value="TonB-dependent receptor, beta-barrel domain"/>
    <property type="match status" value="1"/>
</dbReference>
<evidence type="ECO:0000256" key="4">
    <source>
        <dbReference type="ARBA" id="ARBA00022452"/>
    </source>
</evidence>
<dbReference type="InterPro" id="IPR036942">
    <property type="entry name" value="Beta-barrel_TonB_sf"/>
</dbReference>
<evidence type="ECO:0000256" key="10">
    <source>
        <dbReference type="ARBA" id="ARBA00023237"/>
    </source>
</evidence>
<evidence type="ECO:0000256" key="9">
    <source>
        <dbReference type="ARBA" id="ARBA00023170"/>
    </source>
</evidence>
<evidence type="ECO:0000259" key="15">
    <source>
        <dbReference type="Pfam" id="PF07715"/>
    </source>
</evidence>
<evidence type="ECO:0000256" key="1">
    <source>
        <dbReference type="ARBA" id="ARBA00004571"/>
    </source>
</evidence>
<evidence type="ECO:0000259" key="14">
    <source>
        <dbReference type="Pfam" id="PF00593"/>
    </source>
</evidence>
<keyword evidence="3 11" id="KW-0813">Transport</keyword>
<comment type="subcellular location">
    <subcellularLocation>
        <location evidence="1 11">Cell outer membrane</location>
        <topology evidence="1 11">Multi-pass membrane protein</topology>
    </subcellularLocation>
</comment>
<evidence type="ECO:0000256" key="2">
    <source>
        <dbReference type="ARBA" id="ARBA00008143"/>
    </source>
</evidence>
<evidence type="ECO:0000256" key="13">
    <source>
        <dbReference type="SAM" id="SignalP"/>
    </source>
</evidence>
<evidence type="ECO:0000256" key="11">
    <source>
        <dbReference type="PROSITE-ProRule" id="PRU01360"/>
    </source>
</evidence>
<dbReference type="PANTHER" id="PTHR30069">
    <property type="entry name" value="TONB-DEPENDENT OUTER MEMBRANE RECEPTOR"/>
    <property type="match status" value="1"/>
</dbReference>
<feature type="domain" description="TonB-dependent receptor-like beta-barrel" evidence="14">
    <location>
        <begin position="291"/>
        <end position="684"/>
    </location>
</feature>
<dbReference type="InterPro" id="IPR039426">
    <property type="entry name" value="TonB-dep_rcpt-like"/>
</dbReference>
<dbReference type="GO" id="GO:0009279">
    <property type="term" value="C:cell outer membrane"/>
    <property type="evidence" value="ECO:0007669"/>
    <property type="project" value="UniProtKB-SubCell"/>
</dbReference>
<keyword evidence="10 11" id="KW-0998">Cell outer membrane</keyword>
<comment type="similarity">
    <text evidence="2">Belongs to the TonB-dependent receptor family. Hemoglobin/haptoglobin binding protein subfamily.</text>
</comment>
<evidence type="ECO:0000313" key="16">
    <source>
        <dbReference type="EMBL" id="SEH08239.1"/>
    </source>
</evidence>
<keyword evidence="5 11" id="KW-0812">Transmembrane</keyword>
<gene>
    <name evidence="16" type="primary">btuB_2</name>
    <name evidence="16" type="ORF">MBHS_04130</name>
</gene>
<evidence type="ECO:0000256" key="7">
    <source>
        <dbReference type="ARBA" id="ARBA00023077"/>
    </source>
</evidence>
<dbReference type="Proteomes" id="UP000236724">
    <property type="component" value="Unassembled WGS sequence"/>
</dbReference>
<dbReference type="EMBL" id="FMSV02000546">
    <property type="protein sequence ID" value="SEH08239.1"/>
    <property type="molecule type" value="Genomic_DNA"/>
</dbReference>
<keyword evidence="4 11" id="KW-1134">Transmembrane beta strand</keyword>
<name>A0A1H6FFX2_9GAMM</name>
<sequence>MITLTPQFFSFGLLTLLFTTQSVQAQKVIDADIEQEISLEGLYELPLVEIASGIATSLEKAPAVASVITAADIKAMGAITLAQVLESVPGIHPRPSTLTAATPFYVRGLYSTQNPQVLILLNGHRISSDVNSGIYPSDARINVKNISRIEVIRGPGSAIYGADAYAGVINIITKTAKELDGFHVGGRAGSFDTKNTWLQYGAQIGKGWNLALNLEHAREGLDNSRVVNADAQSNLDSMFGTTASLAPGSLNYRYKTTTYNLHVNNKHWSIGVDGWSHRDIGSGPGVAQALDPKGYTDIDQTLFSLEYQTEDWYPGLKFNAAMSYQQINAQYNLNIFPSGTLALIGTDGNLFTPPFNPVLFTDGVIGNPGREIETPQLDLTFLYDGWASHTWRLNLGWKKEQVKLNSSQNFGPGVIDGSISPIDGKLTDITGTPYIYGTDESRSVYHLSLQDVWYLSPDWTLTSGLRYDHYSDFGSTVNPRLSLVWQTNPQLTSKLLYGRAFRAPAFVELYGRNNPVAYGNPNLDPETIDTYELAFSYLLRPELRLGLNLYRYQASDMVDFVLNPDGTSTAQNHTDLTGQGAELELDWKINAQWLLRANYAWQKTTNDATDGQLPYLPRQQFYLDARWKFMPNWQLSSQLSWVADRERASDDERDATDDYTLVNLSLRRENFAKHWDFSATVNNVFNTDVREPSSTSIPDDYPMNKRSVYVGLEYHF</sequence>
<dbReference type="PANTHER" id="PTHR30069:SF29">
    <property type="entry name" value="HEMOGLOBIN AND HEMOGLOBIN-HAPTOGLOBIN-BINDING PROTEIN 1-RELATED"/>
    <property type="match status" value="1"/>
</dbReference>
<organism evidence="16 17">
    <name type="scientific">Candidatus Venteria ishoeyi</name>
    <dbReference type="NCBI Taxonomy" id="1899563"/>
    <lineage>
        <taxon>Bacteria</taxon>
        <taxon>Pseudomonadati</taxon>
        <taxon>Pseudomonadota</taxon>
        <taxon>Gammaproteobacteria</taxon>
        <taxon>Thiotrichales</taxon>
        <taxon>Thiotrichaceae</taxon>
        <taxon>Venteria</taxon>
    </lineage>
</organism>
<evidence type="ECO:0000256" key="5">
    <source>
        <dbReference type="ARBA" id="ARBA00022692"/>
    </source>
</evidence>
<keyword evidence="7 12" id="KW-0798">TonB box</keyword>
<dbReference type="PROSITE" id="PS52016">
    <property type="entry name" value="TONB_DEPENDENT_REC_3"/>
    <property type="match status" value="1"/>
</dbReference>
<evidence type="ECO:0000313" key="17">
    <source>
        <dbReference type="Proteomes" id="UP000236724"/>
    </source>
</evidence>
<protein>
    <submittedName>
        <fullName evidence="16">Vitamin B12 transporter BtuB</fullName>
    </submittedName>
</protein>
<keyword evidence="9" id="KW-0675">Receptor</keyword>
<dbReference type="AlphaFoldDB" id="A0A1H6FFX2"/>
<dbReference type="InterPro" id="IPR037066">
    <property type="entry name" value="Plug_dom_sf"/>
</dbReference>
<dbReference type="InterPro" id="IPR000531">
    <property type="entry name" value="Beta-barrel_TonB"/>
</dbReference>
<accession>A0A1H6FFX2</accession>
<dbReference type="RefSeq" id="WP_103921804.1">
    <property type="nucleotide sequence ID" value="NZ_FMSV02000546.1"/>
</dbReference>
<dbReference type="Pfam" id="PF07715">
    <property type="entry name" value="Plug"/>
    <property type="match status" value="1"/>
</dbReference>
<feature type="signal peptide" evidence="13">
    <location>
        <begin position="1"/>
        <end position="25"/>
    </location>
</feature>
<dbReference type="GO" id="GO:0015344">
    <property type="term" value="F:siderophore uptake transmembrane transporter activity"/>
    <property type="evidence" value="ECO:0007669"/>
    <property type="project" value="TreeGrafter"/>
</dbReference>
<dbReference type="GO" id="GO:0044718">
    <property type="term" value="P:siderophore transmembrane transport"/>
    <property type="evidence" value="ECO:0007669"/>
    <property type="project" value="TreeGrafter"/>
</dbReference>
<keyword evidence="6 13" id="KW-0732">Signal</keyword>
<proteinExistence type="inferred from homology"/>
<evidence type="ECO:0000256" key="8">
    <source>
        <dbReference type="ARBA" id="ARBA00023136"/>
    </source>
</evidence>
<evidence type="ECO:0000256" key="12">
    <source>
        <dbReference type="RuleBase" id="RU003357"/>
    </source>
</evidence>
<dbReference type="Pfam" id="PF00593">
    <property type="entry name" value="TonB_dep_Rec_b-barrel"/>
    <property type="match status" value="1"/>
</dbReference>
<feature type="chain" id="PRO_5014906208" evidence="13">
    <location>
        <begin position="26"/>
        <end position="716"/>
    </location>
</feature>
<dbReference type="Gene3D" id="2.170.130.10">
    <property type="entry name" value="TonB-dependent receptor, plug domain"/>
    <property type="match status" value="1"/>
</dbReference>